<sequence>MTALNWIRENAAQFDQYDLEVEGEKFVATWYRFNGRVPSRMVFELKKELSALVVSETENEVLRVGGQYRSDFNKCAYTRAVYTKAA</sequence>
<evidence type="ECO:0000313" key="1">
    <source>
        <dbReference type="EMBL" id="QND42990.1"/>
    </source>
</evidence>
<organism evidence="1 2">
    <name type="scientific">Rhizobium leguminosarum bv. viciae</name>
    <dbReference type="NCBI Taxonomy" id="387"/>
    <lineage>
        <taxon>Bacteria</taxon>
        <taxon>Pseudomonadati</taxon>
        <taxon>Pseudomonadota</taxon>
        <taxon>Alphaproteobacteria</taxon>
        <taxon>Hyphomicrobiales</taxon>
        <taxon>Rhizobiaceae</taxon>
        <taxon>Rhizobium/Agrobacterium group</taxon>
        <taxon>Rhizobium</taxon>
    </lineage>
</organism>
<protein>
    <submittedName>
        <fullName evidence="1">Uncharacterized protein</fullName>
    </submittedName>
</protein>
<proteinExistence type="predicted"/>
<dbReference type="Proteomes" id="UP000515518">
    <property type="component" value="Chromosome"/>
</dbReference>
<name>A0A7G6RL58_RHILV</name>
<reference evidence="2" key="1">
    <citation type="journal article" date="2020" name="Mol. Plant Microbe">
        <title>Rhizobial microsymbionts of the narrowly endemic Oxytropis species growing in Kamchatka are characterized by significant genetic diversity and possess a set of genes that are associated with T3SS and T6SS secretion systems and can affect the development of symbiosis.</title>
        <authorList>
            <person name="Safronova V."/>
            <person name="Guro P."/>
            <person name="Sazanova A."/>
            <person name="Kuznetsova I."/>
            <person name="Belimov A."/>
            <person name="Yakubov V."/>
            <person name="Chirak E."/>
            <person name="Afonin A."/>
            <person name="Gogolev Y."/>
            <person name="Andronov E."/>
            <person name="Tikhonovich I."/>
        </authorList>
    </citation>
    <scope>NUCLEOTIDE SEQUENCE [LARGE SCALE GENOMIC DNA]</scope>
    <source>
        <strain evidence="2">RCAM0610</strain>
    </source>
</reference>
<dbReference type="EMBL" id="CP050549">
    <property type="protein sequence ID" value="QND42990.1"/>
    <property type="molecule type" value="Genomic_DNA"/>
</dbReference>
<dbReference type="AlphaFoldDB" id="A0A7G6RL58"/>
<gene>
    <name evidence="1" type="ORF">HB770_21040</name>
</gene>
<evidence type="ECO:0000313" key="2">
    <source>
        <dbReference type="Proteomes" id="UP000515518"/>
    </source>
</evidence>
<accession>A0A7G6RL58</accession>